<keyword evidence="1" id="KW-0238">DNA-binding</keyword>
<dbReference type="PANTHER" id="PTHR35617">
    <property type="entry name" value="PHAGE_INTEGRASE DOMAIN-CONTAINING PROTEIN"/>
    <property type="match status" value="1"/>
</dbReference>
<keyword evidence="3" id="KW-1185">Reference proteome</keyword>
<dbReference type="Proteomes" id="UP000037510">
    <property type="component" value="Unassembled WGS sequence"/>
</dbReference>
<protein>
    <submittedName>
        <fullName evidence="2">Tyrosine recombinase</fullName>
    </submittedName>
</protein>
<comment type="caution">
    <text evidence="2">The sequence shown here is derived from an EMBL/GenBank/DDBJ whole genome shotgun (WGS) entry which is preliminary data.</text>
</comment>
<dbReference type="InterPro" id="IPR010998">
    <property type="entry name" value="Integrase_recombinase_N"/>
</dbReference>
<accession>A0A0L7LHY9</accession>
<dbReference type="EMBL" id="JTDY01001112">
    <property type="protein sequence ID" value="KOB74841.1"/>
    <property type="molecule type" value="Genomic_DNA"/>
</dbReference>
<proteinExistence type="predicted"/>
<dbReference type="AlphaFoldDB" id="A0A0L7LHY9"/>
<feature type="non-terminal residue" evidence="2">
    <location>
        <position position="240"/>
    </location>
</feature>
<organism evidence="2 3">
    <name type="scientific">Operophtera brumata</name>
    <name type="common">Winter moth</name>
    <name type="synonym">Phalaena brumata</name>
    <dbReference type="NCBI Taxonomy" id="104452"/>
    <lineage>
        <taxon>Eukaryota</taxon>
        <taxon>Metazoa</taxon>
        <taxon>Ecdysozoa</taxon>
        <taxon>Arthropoda</taxon>
        <taxon>Hexapoda</taxon>
        <taxon>Insecta</taxon>
        <taxon>Pterygota</taxon>
        <taxon>Neoptera</taxon>
        <taxon>Endopterygota</taxon>
        <taxon>Lepidoptera</taxon>
        <taxon>Glossata</taxon>
        <taxon>Ditrysia</taxon>
        <taxon>Geometroidea</taxon>
        <taxon>Geometridae</taxon>
        <taxon>Larentiinae</taxon>
        <taxon>Operophtera</taxon>
    </lineage>
</organism>
<dbReference type="Gene3D" id="1.10.150.130">
    <property type="match status" value="1"/>
</dbReference>
<gene>
    <name evidence="2" type="ORF">OBRU01_08499</name>
</gene>
<evidence type="ECO:0000313" key="2">
    <source>
        <dbReference type="EMBL" id="KOB74841.1"/>
    </source>
</evidence>
<evidence type="ECO:0000313" key="3">
    <source>
        <dbReference type="Proteomes" id="UP000037510"/>
    </source>
</evidence>
<evidence type="ECO:0000256" key="1">
    <source>
        <dbReference type="ARBA" id="ARBA00023125"/>
    </source>
</evidence>
<dbReference type="GO" id="GO:0003677">
    <property type="term" value="F:DNA binding"/>
    <property type="evidence" value="ECO:0007669"/>
    <property type="project" value="UniProtKB-KW"/>
</dbReference>
<dbReference type="SUPFAM" id="SSF47823">
    <property type="entry name" value="lambda integrase-like, N-terminal domain"/>
    <property type="match status" value="1"/>
</dbReference>
<reference evidence="2 3" key="1">
    <citation type="journal article" date="2015" name="Genome Biol. Evol.">
        <title>The genome of winter moth (Operophtera brumata) provides a genomic perspective on sexual dimorphism and phenology.</title>
        <authorList>
            <person name="Derks M.F."/>
            <person name="Smit S."/>
            <person name="Salis L."/>
            <person name="Schijlen E."/>
            <person name="Bossers A."/>
            <person name="Mateman C."/>
            <person name="Pijl A.S."/>
            <person name="de Ridder D."/>
            <person name="Groenen M.A."/>
            <person name="Visser M.E."/>
            <person name="Megens H.J."/>
        </authorList>
    </citation>
    <scope>NUCLEOTIDE SEQUENCE [LARGE SCALE GENOMIC DNA]</scope>
    <source>
        <strain evidence="2">WM2013NL</strain>
        <tissue evidence="2">Head and thorax</tissue>
    </source>
</reference>
<dbReference type="PANTHER" id="PTHR35617:SF3">
    <property type="entry name" value="CORE-BINDING (CB) DOMAIN-CONTAINING PROTEIN"/>
    <property type="match status" value="1"/>
</dbReference>
<sequence>MYTKILERQKYLALLKYDNYERSSSKNITQEPYPGCREALRHSFNRRGACADAAILMLSSLSDSTIKQYNTSLKLWWQYCTDNNIDVFEPSKTSILTFLTTQFNNGCAYGSLNSHRSALSAFVGNNIGSDECVRRLLKGAYKLRPTRPKYSSTWDPQLVLNHISTWFPNIELSLEKITKKLVISLAICTAHRVQTLSLIKLENILSSENGINIKITDVIKTSAPGRDQPVLFLPYFKENT</sequence>
<name>A0A0L7LHY9_OPEBR</name>